<evidence type="ECO:0000313" key="2">
    <source>
        <dbReference type="EMBL" id="KAF6213238.1"/>
    </source>
</evidence>
<dbReference type="EMBL" id="WIXP02000003">
    <property type="protein sequence ID" value="KAF6213238.1"/>
    <property type="molecule type" value="Genomic_DNA"/>
</dbReference>
<gene>
    <name evidence="2" type="ORF">GE061_010955</name>
</gene>
<dbReference type="Proteomes" id="UP000466442">
    <property type="component" value="Unassembled WGS sequence"/>
</dbReference>
<feature type="compositionally biased region" description="Polar residues" evidence="1">
    <location>
        <begin position="80"/>
        <end position="93"/>
    </location>
</feature>
<keyword evidence="3" id="KW-1185">Reference proteome</keyword>
<proteinExistence type="predicted"/>
<sequence length="209" mass="22613">MVYEGKTSWEDYAGHLDIVAAANGWSIERKGQKLASALRGSALGVVLAMVPPEERMDFISLSSVLKLRFELSFDNHLSNSSDLRLNKPSSEQTPDVRNEPPIHSSRATGNLQPKEVSRTTPPAAAFESPQTTSFAARRKQQEAGEAAALRRPRTYAAVTAGKGSSTSAPDKAPNEQKPRPLINHHGTLRKDHTCISKGHSTANLEGGPH</sequence>
<evidence type="ECO:0000313" key="3">
    <source>
        <dbReference type="Proteomes" id="UP000466442"/>
    </source>
</evidence>
<dbReference type="AlphaFoldDB" id="A0A8S9XYA1"/>
<reference evidence="2" key="1">
    <citation type="journal article" date="2021" name="Mol. Ecol. Resour.">
        <title>Apolygus lucorum genome provides insights into omnivorousness and mesophyll feeding.</title>
        <authorList>
            <person name="Liu Y."/>
            <person name="Liu H."/>
            <person name="Wang H."/>
            <person name="Huang T."/>
            <person name="Liu B."/>
            <person name="Yang B."/>
            <person name="Yin L."/>
            <person name="Li B."/>
            <person name="Zhang Y."/>
            <person name="Zhang S."/>
            <person name="Jiang F."/>
            <person name="Zhang X."/>
            <person name="Ren Y."/>
            <person name="Wang B."/>
            <person name="Wang S."/>
            <person name="Lu Y."/>
            <person name="Wu K."/>
            <person name="Fan W."/>
            <person name="Wang G."/>
        </authorList>
    </citation>
    <scope>NUCLEOTIDE SEQUENCE</scope>
    <source>
        <strain evidence="2">12Hb</strain>
    </source>
</reference>
<feature type="region of interest" description="Disordered" evidence="1">
    <location>
        <begin position="80"/>
        <end position="209"/>
    </location>
</feature>
<protein>
    <submittedName>
        <fullName evidence="2">Uncharacterized protein</fullName>
    </submittedName>
</protein>
<evidence type="ECO:0000256" key="1">
    <source>
        <dbReference type="SAM" id="MobiDB-lite"/>
    </source>
</evidence>
<dbReference type="OrthoDB" id="6625979at2759"/>
<organism evidence="2 3">
    <name type="scientific">Apolygus lucorum</name>
    <name type="common">Small green plant bug</name>
    <name type="synonym">Lygocoris lucorum</name>
    <dbReference type="NCBI Taxonomy" id="248454"/>
    <lineage>
        <taxon>Eukaryota</taxon>
        <taxon>Metazoa</taxon>
        <taxon>Ecdysozoa</taxon>
        <taxon>Arthropoda</taxon>
        <taxon>Hexapoda</taxon>
        <taxon>Insecta</taxon>
        <taxon>Pterygota</taxon>
        <taxon>Neoptera</taxon>
        <taxon>Paraneoptera</taxon>
        <taxon>Hemiptera</taxon>
        <taxon>Heteroptera</taxon>
        <taxon>Panheteroptera</taxon>
        <taxon>Cimicomorpha</taxon>
        <taxon>Miridae</taxon>
        <taxon>Mirini</taxon>
        <taxon>Apolygus</taxon>
    </lineage>
</organism>
<accession>A0A8S9XYA1</accession>
<comment type="caution">
    <text evidence="2">The sequence shown here is derived from an EMBL/GenBank/DDBJ whole genome shotgun (WGS) entry which is preliminary data.</text>
</comment>
<name>A0A8S9XYA1_APOLU</name>